<evidence type="ECO:0000313" key="4">
    <source>
        <dbReference type="Proteomes" id="UP001456524"/>
    </source>
</evidence>
<feature type="transmembrane region" description="Helical" evidence="2">
    <location>
        <begin position="31"/>
        <end position="52"/>
    </location>
</feature>
<keyword evidence="2" id="KW-0812">Transmembrane</keyword>
<feature type="compositionally biased region" description="Polar residues" evidence="1">
    <location>
        <begin position="16"/>
        <end position="27"/>
    </location>
</feature>
<evidence type="ECO:0000256" key="1">
    <source>
        <dbReference type="SAM" id="MobiDB-lite"/>
    </source>
</evidence>
<dbReference type="Proteomes" id="UP001456524">
    <property type="component" value="Unassembled WGS sequence"/>
</dbReference>
<keyword evidence="2" id="KW-1133">Transmembrane helix</keyword>
<organism evidence="3 4">
    <name type="scientific">Phyllosticta citrichinensis</name>
    <dbReference type="NCBI Taxonomy" id="1130410"/>
    <lineage>
        <taxon>Eukaryota</taxon>
        <taxon>Fungi</taxon>
        <taxon>Dikarya</taxon>
        <taxon>Ascomycota</taxon>
        <taxon>Pezizomycotina</taxon>
        <taxon>Dothideomycetes</taxon>
        <taxon>Dothideomycetes incertae sedis</taxon>
        <taxon>Botryosphaeriales</taxon>
        <taxon>Phyllostictaceae</taxon>
        <taxon>Phyllosticta</taxon>
    </lineage>
</organism>
<name>A0ABR1XW02_9PEZI</name>
<dbReference type="EMBL" id="JBBWUH010000004">
    <property type="protein sequence ID" value="KAK8169601.1"/>
    <property type="molecule type" value="Genomic_DNA"/>
</dbReference>
<proteinExistence type="predicted"/>
<feature type="region of interest" description="Disordered" evidence="1">
    <location>
        <begin position="1"/>
        <end position="27"/>
    </location>
</feature>
<evidence type="ECO:0000313" key="3">
    <source>
        <dbReference type="EMBL" id="KAK8169601.1"/>
    </source>
</evidence>
<sequence length="174" mass="18657">MDQVWVPPTQLRRKGPTTSLGPSRSTTTNSIRIPLLLLVVTVVAVPTSLVCGSNSSTSSTARLVTGVTLVEFATSVKAFPFRTSAARPQRKAARLRMIPASQTRSVSRSTVRRPRLSSVESKTVSKATSFWAPTRSSSPSTSRGPSVVTTWGVRCKGYFCLAHYGGSTPRCGVK</sequence>
<accession>A0ABR1XW02</accession>
<keyword evidence="2" id="KW-0472">Membrane</keyword>
<keyword evidence="4" id="KW-1185">Reference proteome</keyword>
<gene>
    <name evidence="3" type="ORF">IWX90DRAFT_183442</name>
</gene>
<protein>
    <submittedName>
        <fullName evidence="3">Uncharacterized protein</fullName>
    </submittedName>
</protein>
<evidence type="ECO:0000256" key="2">
    <source>
        <dbReference type="SAM" id="Phobius"/>
    </source>
</evidence>
<comment type="caution">
    <text evidence="3">The sequence shown here is derived from an EMBL/GenBank/DDBJ whole genome shotgun (WGS) entry which is preliminary data.</text>
</comment>
<reference evidence="3 4" key="1">
    <citation type="journal article" date="2022" name="G3 (Bethesda)">
        <title>Enemy or ally: a genomic approach to elucidate the lifestyle of Phyllosticta citrichinaensis.</title>
        <authorList>
            <person name="Buijs V.A."/>
            <person name="Groenewald J.Z."/>
            <person name="Haridas S."/>
            <person name="LaButti K.M."/>
            <person name="Lipzen A."/>
            <person name="Martin F.M."/>
            <person name="Barry K."/>
            <person name="Grigoriev I.V."/>
            <person name="Crous P.W."/>
            <person name="Seidl M.F."/>
        </authorList>
    </citation>
    <scope>NUCLEOTIDE SEQUENCE [LARGE SCALE GENOMIC DNA]</scope>
    <source>
        <strain evidence="3 4">CBS 129764</strain>
    </source>
</reference>